<feature type="transmembrane region" description="Helical" evidence="5">
    <location>
        <begin position="342"/>
        <end position="367"/>
    </location>
</feature>
<feature type="transmembrane region" description="Helical" evidence="5">
    <location>
        <begin position="124"/>
        <end position="144"/>
    </location>
</feature>
<dbReference type="Gene3D" id="1.20.1250.20">
    <property type="entry name" value="MFS general substrate transporter like domains"/>
    <property type="match status" value="1"/>
</dbReference>
<evidence type="ECO:0000256" key="5">
    <source>
        <dbReference type="SAM" id="Phobius"/>
    </source>
</evidence>
<keyword evidence="8" id="KW-1185">Reference proteome</keyword>
<keyword evidence="2 5" id="KW-0812">Transmembrane</keyword>
<dbReference type="Gene3D" id="1.20.1720.10">
    <property type="entry name" value="Multidrug resistance protein D"/>
    <property type="match status" value="1"/>
</dbReference>
<keyword evidence="3 5" id="KW-1133">Transmembrane helix</keyword>
<dbReference type="InterPro" id="IPR020846">
    <property type="entry name" value="MFS_dom"/>
</dbReference>
<feature type="non-terminal residue" evidence="7">
    <location>
        <position position="406"/>
    </location>
</feature>
<dbReference type="InterPro" id="IPR011701">
    <property type="entry name" value="MFS"/>
</dbReference>
<dbReference type="PROSITE" id="PS50850">
    <property type="entry name" value="MFS"/>
    <property type="match status" value="1"/>
</dbReference>
<evidence type="ECO:0000256" key="1">
    <source>
        <dbReference type="ARBA" id="ARBA00004141"/>
    </source>
</evidence>
<feature type="transmembrane region" description="Helical" evidence="5">
    <location>
        <begin position="184"/>
        <end position="207"/>
    </location>
</feature>
<comment type="caution">
    <text evidence="7">The sequence shown here is derived from an EMBL/GenBank/DDBJ whole genome shotgun (WGS) entry which is preliminary data.</text>
</comment>
<protein>
    <recommendedName>
        <fullName evidence="6">Major facilitator superfamily (MFS) profile domain-containing protein</fullName>
    </recommendedName>
</protein>
<gene>
    <name evidence="7" type="ORF">K7432_003926</name>
</gene>
<evidence type="ECO:0000256" key="4">
    <source>
        <dbReference type="ARBA" id="ARBA00023136"/>
    </source>
</evidence>
<organism evidence="7 8">
    <name type="scientific">Basidiobolus ranarum</name>
    <dbReference type="NCBI Taxonomy" id="34480"/>
    <lineage>
        <taxon>Eukaryota</taxon>
        <taxon>Fungi</taxon>
        <taxon>Fungi incertae sedis</taxon>
        <taxon>Zoopagomycota</taxon>
        <taxon>Entomophthoromycotina</taxon>
        <taxon>Basidiobolomycetes</taxon>
        <taxon>Basidiobolales</taxon>
        <taxon>Basidiobolaceae</taxon>
        <taxon>Basidiobolus</taxon>
    </lineage>
</organism>
<feature type="domain" description="Major facilitator superfamily (MFS) profile" evidence="6">
    <location>
        <begin position="58"/>
        <end position="406"/>
    </location>
</feature>
<dbReference type="Pfam" id="PF07690">
    <property type="entry name" value="MFS_1"/>
    <property type="match status" value="1"/>
</dbReference>
<dbReference type="SUPFAM" id="SSF103473">
    <property type="entry name" value="MFS general substrate transporter"/>
    <property type="match status" value="1"/>
</dbReference>
<keyword evidence="4 5" id="KW-0472">Membrane</keyword>
<accession>A0ABR2WZ71</accession>
<dbReference type="Proteomes" id="UP001479436">
    <property type="component" value="Unassembled WGS sequence"/>
</dbReference>
<feature type="transmembrane region" description="Helical" evidence="5">
    <location>
        <begin position="388"/>
        <end position="405"/>
    </location>
</feature>
<evidence type="ECO:0000256" key="3">
    <source>
        <dbReference type="ARBA" id="ARBA00022989"/>
    </source>
</evidence>
<evidence type="ECO:0000313" key="8">
    <source>
        <dbReference type="Proteomes" id="UP001479436"/>
    </source>
</evidence>
<proteinExistence type="predicted"/>
<reference evidence="7 8" key="1">
    <citation type="submission" date="2023-04" db="EMBL/GenBank/DDBJ databases">
        <title>Genome of Basidiobolus ranarum AG-B5.</title>
        <authorList>
            <person name="Stajich J.E."/>
            <person name="Carter-House D."/>
            <person name="Gryganskyi A."/>
        </authorList>
    </citation>
    <scope>NUCLEOTIDE SEQUENCE [LARGE SCALE GENOMIC DNA]</scope>
    <source>
        <strain evidence="7 8">AG-B5</strain>
    </source>
</reference>
<dbReference type="PANTHER" id="PTHR23502:SF21">
    <property type="entry name" value="DITYROSINE TRANSPORTER 1"/>
    <property type="match status" value="1"/>
</dbReference>
<dbReference type="InterPro" id="IPR036259">
    <property type="entry name" value="MFS_trans_sf"/>
</dbReference>
<evidence type="ECO:0000313" key="7">
    <source>
        <dbReference type="EMBL" id="KAK9766765.1"/>
    </source>
</evidence>
<feature type="transmembrane region" description="Helical" evidence="5">
    <location>
        <begin position="213"/>
        <end position="233"/>
    </location>
</feature>
<evidence type="ECO:0000259" key="6">
    <source>
        <dbReference type="PROSITE" id="PS50850"/>
    </source>
</evidence>
<feature type="transmembrane region" description="Helical" evidence="5">
    <location>
        <begin position="299"/>
        <end position="322"/>
    </location>
</feature>
<dbReference type="PANTHER" id="PTHR23502">
    <property type="entry name" value="MAJOR FACILITATOR SUPERFAMILY"/>
    <property type="match status" value="1"/>
</dbReference>
<dbReference type="EMBL" id="JASJQH010000127">
    <property type="protein sequence ID" value="KAK9766765.1"/>
    <property type="molecule type" value="Genomic_DNA"/>
</dbReference>
<feature type="transmembrane region" description="Helical" evidence="5">
    <location>
        <begin position="92"/>
        <end position="112"/>
    </location>
</feature>
<name>A0ABR2WZ71_9FUNG</name>
<evidence type="ECO:0000256" key="2">
    <source>
        <dbReference type="ARBA" id="ARBA00022692"/>
    </source>
</evidence>
<sequence>MIDLTLGQANPKVEACEKSIHGESVGGQIATYFKHQFALKPVIQQDPRTFSKVRKGLIVAQVGIAGMLGPLASTVYFPALPTITADMNASTTMVNATVSLFIMFMGIAPVFWASISDHYGIRRMLYLSSIAIFIGATIGCSFASNITLVLILRCIQACGSSSLFSLGAGTIADCFAIHERGTAMSLLFLGQYLGPLLGPTIGGFLTSGFGWRATFWFCAIFASIILLVMFFTLPETYREESQWPALPTDTTELNHKPECTVPSEITRVNNATEIIIPESRSNLVSIPPKRMNPVASLGLLRHWFVVVVSIETGISFGAMFTIETVLPELFTNTYGLNSAQTGLTYLGAGFGNIFGSLVGGFFSDFFLRQAEKRRGGSNVPEDRLSLNMWISGYLFLPGGILLFGWS</sequence>
<comment type="subcellular location">
    <subcellularLocation>
        <location evidence="1">Membrane</location>
        <topology evidence="1">Multi-pass membrane protein</topology>
    </subcellularLocation>
</comment>
<feature type="transmembrane region" description="Helical" evidence="5">
    <location>
        <begin position="57"/>
        <end position="80"/>
    </location>
</feature>